<dbReference type="CDD" id="cd02440">
    <property type="entry name" value="AdoMet_MTases"/>
    <property type="match status" value="1"/>
</dbReference>
<evidence type="ECO:0000313" key="2">
    <source>
        <dbReference type="EMBL" id="MEG3439927.1"/>
    </source>
</evidence>
<comment type="caution">
    <text evidence="2">The sequence shown here is derived from an EMBL/GenBank/DDBJ whole genome shotgun (WGS) entry which is preliminary data.</text>
</comment>
<dbReference type="EC" id="2.1.1.-" evidence="2"/>
<dbReference type="PANTHER" id="PTHR42912:SF80">
    <property type="entry name" value="METHYLTRANSFERASE DOMAIN-CONTAINING PROTEIN"/>
    <property type="match status" value="1"/>
</dbReference>
<dbReference type="InterPro" id="IPR041698">
    <property type="entry name" value="Methyltransf_25"/>
</dbReference>
<dbReference type="GO" id="GO:0032259">
    <property type="term" value="P:methylation"/>
    <property type="evidence" value="ECO:0007669"/>
    <property type="project" value="UniProtKB-KW"/>
</dbReference>
<dbReference type="EMBL" id="JBAFSM010000066">
    <property type="protein sequence ID" value="MEG3439927.1"/>
    <property type="molecule type" value="Genomic_DNA"/>
</dbReference>
<proteinExistence type="predicted"/>
<dbReference type="SUPFAM" id="SSF53335">
    <property type="entry name" value="S-adenosyl-L-methionine-dependent methyltransferases"/>
    <property type="match status" value="1"/>
</dbReference>
<organism evidence="2 3">
    <name type="scientific">Pannus brasiliensis CCIBt3594</name>
    <dbReference type="NCBI Taxonomy" id="1427578"/>
    <lineage>
        <taxon>Bacteria</taxon>
        <taxon>Bacillati</taxon>
        <taxon>Cyanobacteriota</taxon>
        <taxon>Cyanophyceae</taxon>
        <taxon>Oscillatoriophycideae</taxon>
        <taxon>Chroococcales</taxon>
        <taxon>Microcystaceae</taxon>
        <taxon>Pannus</taxon>
    </lineage>
</organism>
<dbReference type="Gene3D" id="3.40.50.150">
    <property type="entry name" value="Vaccinia Virus protein VP39"/>
    <property type="match status" value="1"/>
</dbReference>
<dbReference type="GO" id="GO:0008168">
    <property type="term" value="F:methyltransferase activity"/>
    <property type="evidence" value="ECO:0007669"/>
    <property type="project" value="UniProtKB-KW"/>
</dbReference>
<dbReference type="Pfam" id="PF13649">
    <property type="entry name" value="Methyltransf_25"/>
    <property type="match status" value="1"/>
</dbReference>
<keyword evidence="2" id="KW-0808">Transferase</keyword>
<sequence>MPRQDTLWEQFLKPVVSALIDRREMEDLARARDWERESDRFRRENFSYPDYYLSENFHGIEGGYLVFNAALTYDAVTRYALPPNEDWIRQSVIEAIGGQPRRILDLGCGTGSTTLCLKKAFPDADVIGLDLSPYMLAMADYKAEREGLTLQWQQGNAEKTDFSASSFDVVTASLLFHETPPRASRNILRECFRLLTPGGQVIILDGNQKILRQTEWLMNIFEEPYIRDYANDSLEAWLGTANFVGVRTEEVWWVNQVTRARKPLPVEENEIGTFGEEFSIAL</sequence>
<reference evidence="2 3" key="1">
    <citation type="submission" date="2024-01" db="EMBL/GenBank/DDBJ databases">
        <title>Genomic insights into the taxonomy and metabolism of the cyanobacterium Pannus brasiliensis CCIBt3594.</title>
        <authorList>
            <person name="Machado M."/>
            <person name="Botero N.B."/>
            <person name="Andreote A.P.D."/>
            <person name="Feitosa A.M.T."/>
            <person name="Popin R."/>
            <person name="Sivonen K."/>
            <person name="Fiore M.F."/>
        </authorList>
    </citation>
    <scope>NUCLEOTIDE SEQUENCE [LARGE SCALE GENOMIC DNA]</scope>
    <source>
        <strain evidence="2 3">CCIBt3594</strain>
    </source>
</reference>
<accession>A0AAW9QZH4</accession>
<dbReference type="RefSeq" id="WP_332867398.1">
    <property type="nucleotide sequence ID" value="NZ_JBAFSM010000066.1"/>
</dbReference>
<dbReference type="AlphaFoldDB" id="A0AAW9QZH4"/>
<dbReference type="PANTHER" id="PTHR42912">
    <property type="entry name" value="METHYLTRANSFERASE"/>
    <property type="match status" value="1"/>
</dbReference>
<evidence type="ECO:0000259" key="1">
    <source>
        <dbReference type="Pfam" id="PF13649"/>
    </source>
</evidence>
<keyword evidence="3" id="KW-1185">Reference proteome</keyword>
<dbReference type="InterPro" id="IPR050508">
    <property type="entry name" value="Methyltransf_Superfamily"/>
</dbReference>
<keyword evidence="2" id="KW-0489">Methyltransferase</keyword>
<protein>
    <submittedName>
        <fullName evidence="2">Class I SAM-dependent methyltransferase</fullName>
        <ecNumber evidence="2">2.1.1.-</ecNumber>
    </submittedName>
</protein>
<dbReference type="Proteomes" id="UP001328733">
    <property type="component" value="Unassembled WGS sequence"/>
</dbReference>
<gene>
    <name evidence="2" type="ORF">V0288_22560</name>
</gene>
<feature type="domain" description="Methyltransferase" evidence="1">
    <location>
        <begin position="103"/>
        <end position="199"/>
    </location>
</feature>
<dbReference type="InterPro" id="IPR029063">
    <property type="entry name" value="SAM-dependent_MTases_sf"/>
</dbReference>
<evidence type="ECO:0000313" key="3">
    <source>
        <dbReference type="Proteomes" id="UP001328733"/>
    </source>
</evidence>
<name>A0AAW9QZH4_9CHRO</name>